<comment type="caution">
    <text evidence="1">The sequence shown here is derived from an EMBL/GenBank/DDBJ whole genome shotgun (WGS) entry which is preliminary data.</text>
</comment>
<dbReference type="EMBL" id="RBQE01000535">
    <property type="protein sequence ID" value="RMO97706.1"/>
    <property type="molecule type" value="Genomic_DNA"/>
</dbReference>
<evidence type="ECO:0000313" key="1">
    <source>
        <dbReference type="EMBL" id="RMO97706.1"/>
    </source>
</evidence>
<evidence type="ECO:0000313" key="2">
    <source>
        <dbReference type="Proteomes" id="UP000281604"/>
    </source>
</evidence>
<protein>
    <submittedName>
        <fullName evidence="1">Uncharacterized protein</fullName>
    </submittedName>
</protein>
<sequence>MESVTLEQLRMTFKVGGISAAQIVAQGRKFFVAADTKTGERLVLVLHADRQPRLYGKPATALKALHDIGFRTVTVEMVNWSPAPQGEITERQQS</sequence>
<name>A0A3M3ZSP4_9PSED</name>
<accession>A0A3M3ZSP4</accession>
<dbReference type="RefSeq" id="WP_122290715.1">
    <property type="nucleotide sequence ID" value="NZ_RBQE01000535.1"/>
</dbReference>
<gene>
    <name evidence="1" type="ORF">ALQ30_200132</name>
</gene>
<dbReference type="AlphaFoldDB" id="A0A3M3ZSP4"/>
<proteinExistence type="predicted"/>
<reference evidence="1 2" key="1">
    <citation type="submission" date="2018-08" db="EMBL/GenBank/DDBJ databases">
        <title>Recombination of ecologically and evolutionarily significant loci maintains genetic cohesion in the Pseudomonas syringae species complex.</title>
        <authorList>
            <person name="Dillon M."/>
            <person name="Thakur S."/>
            <person name="Almeida R.N.D."/>
            <person name="Weir B.S."/>
            <person name="Guttman D.S."/>
        </authorList>
    </citation>
    <scope>NUCLEOTIDE SEQUENCE [LARGE SCALE GENOMIC DNA]</scope>
    <source>
        <strain evidence="1 2">ICMP 3706</strain>
    </source>
</reference>
<dbReference type="Proteomes" id="UP000281604">
    <property type="component" value="Unassembled WGS sequence"/>
</dbReference>
<organism evidence="1 2">
    <name type="scientific">Pseudomonas syringae pv. persicae</name>
    <dbReference type="NCBI Taxonomy" id="237306"/>
    <lineage>
        <taxon>Bacteria</taxon>
        <taxon>Pseudomonadati</taxon>
        <taxon>Pseudomonadota</taxon>
        <taxon>Gammaproteobacteria</taxon>
        <taxon>Pseudomonadales</taxon>
        <taxon>Pseudomonadaceae</taxon>
        <taxon>Pseudomonas</taxon>
    </lineage>
</organism>